<dbReference type="InterPro" id="IPR010664">
    <property type="entry name" value="LipoPS_assembly_LptC-rel"/>
</dbReference>
<dbReference type="GO" id="GO:0015221">
    <property type="term" value="F:lipopolysaccharide transmembrane transporter activity"/>
    <property type="evidence" value="ECO:0007669"/>
    <property type="project" value="InterPro"/>
</dbReference>
<comment type="caution">
    <text evidence="8">The sequence shown here is derived from an EMBL/GenBank/DDBJ whole genome shotgun (WGS) entry which is preliminary data.</text>
</comment>
<keyword evidence="1" id="KW-1003">Cell membrane</keyword>
<keyword evidence="4" id="KW-1133">Transmembrane helix</keyword>
<keyword evidence="5" id="KW-0472">Membrane</keyword>
<evidence type="ECO:0000256" key="5">
    <source>
        <dbReference type="ARBA" id="ARBA00023136"/>
    </source>
</evidence>
<organism evidence="8 9">
    <name type="scientific">Thermosulfurimonas dismutans</name>
    <dbReference type="NCBI Taxonomy" id="999894"/>
    <lineage>
        <taxon>Bacteria</taxon>
        <taxon>Pseudomonadati</taxon>
        <taxon>Thermodesulfobacteriota</taxon>
        <taxon>Thermodesulfobacteria</taxon>
        <taxon>Thermodesulfobacteriales</taxon>
        <taxon>Thermodesulfobacteriaceae</taxon>
        <taxon>Thermosulfurimonas</taxon>
    </lineage>
</organism>
<feature type="region of interest" description="Disordered" evidence="6">
    <location>
        <begin position="21"/>
        <end position="43"/>
    </location>
</feature>
<dbReference type="Pfam" id="PF06835">
    <property type="entry name" value="LptC"/>
    <property type="match status" value="1"/>
</dbReference>
<dbReference type="GO" id="GO:0017089">
    <property type="term" value="F:glycolipid transfer activity"/>
    <property type="evidence" value="ECO:0007669"/>
    <property type="project" value="TreeGrafter"/>
</dbReference>
<protein>
    <recommendedName>
        <fullName evidence="10">LPS export ABC transporter periplasmic protein LptC</fullName>
    </recommendedName>
</protein>
<dbReference type="Proteomes" id="UP000078390">
    <property type="component" value="Unassembled WGS sequence"/>
</dbReference>
<keyword evidence="7" id="KW-0732">Signal</keyword>
<dbReference type="PANTHER" id="PTHR37481:SF1">
    <property type="entry name" value="LIPOPOLYSACCHARIDE EXPORT SYSTEM PROTEIN LPTC"/>
    <property type="match status" value="1"/>
</dbReference>
<evidence type="ECO:0000256" key="4">
    <source>
        <dbReference type="ARBA" id="ARBA00022989"/>
    </source>
</evidence>
<evidence type="ECO:0000256" key="2">
    <source>
        <dbReference type="ARBA" id="ARBA00022519"/>
    </source>
</evidence>
<dbReference type="NCBIfam" id="TIGR04409">
    <property type="entry name" value="LptC_YrbK"/>
    <property type="match status" value="1"/>
</dbReference>
<reference evidence="8 9" key="1">
    <citation type="submission" date="2016-04" db="EMBL/GenBank/DDBJ databases">
        <title>Genome analysis of Thermosulfurimonas dismutans, the first thermophilic sulfur-disproportionating bacterium of the phylum Thermodesulfobacteria.</title>
        <authorList>
            <person name="Mardanov A.V."/>
            <person name="Beletsky A.V."/>
            <person name="Kadnikov V.V."/>
            <person name="Slobodkin A.I."/>
            <person name="Ravin N.V."/>
        </authorList>
    </citation>
    <scope>NUCLEOTIDE SEQUENCE [LARGE SCALE GENOMIC DNA]</scope>
    <source>
        <strain evidence="8 9">S95</strain>
    </source>
</reference>
<feature type="chain" id="PRO_5008100192" description="LPS export ABC transporter periplasmic protein LptC" evidence="7">
    <location>
        <begin position="20"/>
        <end position="179"/>
    </location>
</feature>
<dbReference type="GO" id="GO:0005886">
    <property type="term" value="C:plasma membrane"/>
    <property type="evidence" value="ECO:0007669"/>
    <property type="project" value="InterPro"/>
</dbReference>
<dbReference type="Gene3D" id="2.60.450.10">
    <property type="entry name" value="Lipopolysaccharide (LPS) transport protein A like domain"/>
    <property type="match status" value="1"/>
</dbReference>
<evidence type="ECO:0000256" key="6">
    <source>
        <dbReference type="SAM" id="MobiDB-lite"/>
    </source>
</evidence>
<dbReference type="STRING" id="999894.TDIS_2033"/>
<dbReference type="GO" id="GO:0030288">
    <property type="term" value="C:outer membrane-bounded periplasmic space"/>
    <property type="evidence" value="ECO:0007669"/>
    <property type="project" value="TreeGrafter"/>
</dbReference>
<dbReference type="PANTHER" id="PTHR37481">
    <property type="entry name" value="LIPOPOLYSACCHARIDE EXPORT SYSTEM PROTEIN LPTC"/>
    <property type="match status" value="1"/>
</dbReference>
<name>A0A179D1N9_9BACT</name>
<keyword evidence="2" id="KW-0997">Cell inner membrane</keyword>
<sequence>MARILVFLIVLLWGCVSCTQTPPPSPKTNKVPAAPKPKEVPEKPRNTFKDLEYVYFRKGRPEWKVQAKEANRYPDRIEMTSPQIFSLQKEGLFIKARQGIYERQKDFFVFRKKVVLKTPEKGMLFTEVLYYFPRKHILTNQAPVVLKDRGLIIKGIGFEYQVSTGKLRVKQRSQVEFHG</sequence>
<evidence type="ECO:0008006" key="10">
    <source>
        <dbReference type="Google" id="ProtNLM"/>
    </source>
</evidence>
<accession>A0A179D1N9</accession>
<keyword evidence="3" id="KW-0812">Transmembrane</keyword>
<proteinExistence type="predicted"/>
<evidence type="ECO:0000256" key="7">
    <source>
        <dbReference type="SAM" id="SignalP"/>
    </source>
</evidence>
<dbReference type="InterPro" id="IPR052363">
    <property type="entry name" value="LPS_export_LptC"/>
</dbReference>
<feature type="signal peptide" evidence="7">
    <location>
        <begin position="1"/>
        <end position="19"/>
    </location>
</feature>
<dbReference type="AlphaFoldDB" id="A0A179D1N9"/>
<evidence type="ECO:0000313" key="8">
    <source>
        <dbReference type="EMBL" id="OAQ19903.1"/>
    </source>
</evidence>
<gene>
    <name evidence="8" type="ORF">TDIS_2033</name>
</gene>
<evidence type="ECO:0000313" key="9">
    <source>
        <dbReference type="Proteomes" id="UP000078390"/>
    </source>
</evidence>
<dbReference type="InterPro" id="IPR026265">
    <property type="entry name" value="LptC"/>
</dbReference>
<dbReference type="RefSeq" id="WP_161939519.1">
    <property type="nucleotide sequence ID" value="NZ_LWLG01000021.1"/>
</dbReference>
<keyword evidence="9" id="KW-1185">Reference proteome</keyword>
<evidence type="ECO:0000256" key="1">
    <source>
        <dbReference type="ARBA" id="ARBA00022475"/>
    </source>
</evidence>
<dbReference type="EMBL" id="LWLG01000021">
    <property type="protein sequence ID" value="OAQ19903.1"/>
    <property type="molecule type" value="Genomic_DNA"/>
</dbReference>
<evidence type="ECO:0000256" key="3">
    <source>
        <dbReference type="ARBA" id="ARBA00022692"/>
    </source>
</evidence>